<dbReference type="AlphaFoldDB" id="A0A1C3TW49"/>
<proteinExistence type="predicted"/>
<name>A0A1C3TW49_9HYPH</name>
<feature type="chain" id="PRO_5008682474" description="Transmembrane protein" evidence="1">
    <location>
        <begin position="26"/>
        <end position="395"/>
    </location>
</feature>
<dbReference type="Proteomes" id="UP000199205">
    <property type="component" value="Unassembled WGS sequence"/>
</dbReference>
<evidence type="ECO:0000313" key="3">
    <source>
        <dbReference type="Proteomes" id="UP000199205"/>
    </source>
</evidence>
<evidence type="ECO:0000313" key="2">
    <source>
        <dbReference type="EMBL" id="SCB07439.1"/>
    </source>
</evidence>
<dbReference type="EMBL" id="FMAF01000001">
    <property type="protein sequence ID" value="SCB07439.1"/>
    <property type="molecule type" value="Genomic_DNA"/>
</dbReference>
<dbReference type="OrthoDB" id="7824623at2"/>
<protein>
    <recommendedName>
        <fullName evidence="4">Transmembrane protein</fullName>
    </recommendedName>
</protein>
<reference evidence="3" key="1">
    <citation type="submission" date="2016-08" db="EMBL/GenBank/DDBJ databases">
        <authorList>
            <person name="Varghese N."/>
            <person name="Submissions Spin"/>
        </authorList>
    </citation>
    <scope>NUCLEOTIDE SEQUENCE [LARGE SCALE GENOMIC DNA]</scope>
    <source>
        <strain evidence="3">P1-7</strain>
    </source>
</reference>
<gene>
    <name evidence="2" type="ORF">GA0061101_10184</name>
</gene>
<sequence length="395" mass="41129">MTFYRTTRLMLCSAAILSIASSAFALDGNDLLKKINDVYGQQGGSIAANGVDIDGTTVTLKGASFKAAGMQDSIPLGDITMSDVEEEDGGYTIGEVAFPDVDIDKDGVAIAAADLTLSGVEVPADATKGDLGSLLFYKSAHAGTLSVTKDGAEVFSIENADATMTKRDDKSGLDFDAKINGVKADLSKVDDPKAKDAIAALNLQEINGAIAMKGSWAIGPGTIDITEYSFDFKDIGKLNLAFSISGYTPAFAKSMQDALKTVRANPNQQEAQQSAGLAMLGLLQQLTFNSAQIRFDDASITARALDFAGKQQGVTGKQLADTLKAMTPIMMAQLNVPELQNAVSTAVSAYLDNPKSLTVTAAPGKPVPVPMIIGAAMGAPQSIPQVIGLKVSSND</sequence>
<keyword evidence="1" id="KW-0732">Signal</keyword>
<organism evidence="2 3">
    <name type="scientific">Rhizobium lusitanum</name>
    <dbReference type="NCBI Taxonomy" id="293958"/>
    <lineage>
        <taxon>Bacteria</taxon>
        <taxon>Pseudomonadati</taxon>
        <taxon>Pseudomonadota</taxon>
        <taxon>Alphaproteobacteria</taxon>
        <taxon>Hyphomicrobiales</taxon>
        <taxon>Rhizobiaceae</taxon>
        <taxon>Rhizobium/Agrobacterium group</taxon>
        <taxon>Rhizobium</taxon>
    </lineage>
</organism>
<feature type="signal peptide" evidence="1">
    <location>
        <begin position="1"/>
        <end position="25"/>
    </location>
</feature>
<evidence type="ECO:0008006" key="4">
    <source>
        <dbReference type="Google" id="ProtNLM"/>
    </source>
</evidence>
<evidence type="ECO:0000256" key="1">
    <source>
        <dbReference type="SAM" id="SignalP"/>
    </source>
</evidence>
<dbReference type="RefSeq" id="WP_037194071.1">
    <property type="nucleotide sequence ID" value="NZ_FMAF01000001.1"/>
</dbReference>
<accession>A0A1C3TW49</accession>